<keyword evidence="7 10" id="KW-0472">Membrane</keyword>
<feature type="transmembrane region" description="Helical" evidence="10">
    <location>
        <begin position="33"/>
        <end position="54"/>
    </location>
</feature>
<accession>A0A9J6BHM7</accession>
<dbReference type="AlphaFoldDB" id="A0A9J6BHM7"/>
<evidence type="ECO:0000256" key="3">
    <source>
        <dbReference type="ARBA" id="ARBA00022606"/>
    </source>
</evidence>
<dbReference type="GO" id="GO:0005549">
    <property type="term" value="F:odorant binding"/>
    <property type="evidence" value="ECO:0007669"/>
    <property type="project" value="InterPro"/>
</dbReference>
<dbReference type="GO" id="GO:0004984">
    <property type="term" value="F:olfactory receptor activity"/>
    <property type="evidence" value="ECO:0007669"/>
    <property type="project" value="InterPro"/>
</dbReference>
<evidence type="ECO:0000256" key="5">
    <source>
        <dbReference type="ARBA" id="ARBA00022725"/>
    </source>
</evidence>
<evidence type="ECO:0000256" key="4">
    <source>
        <dbReference type="ARBA" id="ARBA00022692"/>
    </source>
</evidence>
<gene>
    <name evidence="11" type="ORF">PVAND_017063</name>
</gene>
<dbReference type="EMBL" id="JADBJN010000004">
    <property type="protein sequence ID" value="KAG5669168.1"/>
    <property type="molecule type" value="Genomic_DNA"/>
</dbReference>
<reference evidence="11" key="1">
    <citation type="submission" date="2021-03" db="EMBL/GenBank/DDBJ databases">
        <title>Chromosome level genome of the anhydrobiotic midge Polypedilum vanderplanki.</title>
        <authorList>
            <person name="Yoshida Y."/>
            <person name="Kikawada T."/>
            <person name="Gusev O."/>
        </authorList>
    </citation>
    <scope>NUCLEOTIDE SEQUENCE</scope>
    <source>
        <strain evidence="11">NIAS01</strain>
        <tissue evidence="11">Whole body or cell culture</tissue>
    </source>
</reference>
<keyword evidence="5" id="KW-0552">Olfaction</keyword>
<sequence>MSEENLFTNFVIFDEKILVSLGFWPVNNWKNTIWCYVHIFIQLTFFILVVVKNFSNPEKGSVENALVLSVGGLIMVVYFITLMNKKEKYIELLHYVKLKQKSKLRPQEREFLNKIGHEFRKIAKGSLFVLASAFLIRLFLPPFEIVYIKLFANDRTYKLPPSMGFPVFSSPFANILVYIFETFMRLHILGSVVAICSIFILTTLHISYKYFSLSLNLEFYDKNDDDVINGFIIEHNRINKMAKILNKIFWPFFFSNCVVSFMNCSLCLFSIMANNASLKTSIVELPLLTTGMGQLFFLLYFGDRLIDAVRILKFED</sequence>
<comment type="caution">
    <text evidence="11">The sequence shown here is derived from an EMBL/GenBank/DDBJ whole genome shotgun (WGS) entry which is preliminary data.</text>
</comment>
<keyword evidence="8" id="KW-0675">Receptor</keyword>
<feature type="transmembrane region" description="Helical" evidence="10">
    <location>
        <begin position="163"/>
        <end position="180"/>
    </location>
</feature>
<keyword evidence="6 10" id="KW-1133">Transmembrane helix</keyword>
<evidence type="ECO:0000256" key="2">
    <source>
        <dbReference type="ARBA" id="ARBA00022475"/>
    </source>
</evidence>
<keyword evidence="3" id="KW-0716">Sensory transduction</keyword>
<dbReference type="PANTHER" id="PTHR21137:SF35">
    <property type="entry name" value="ODORANT RECEPTOR 19A-RELATED"/>
    <property type="match status" value="1"/>
</dbReference>
<keyword evidence="12" id="KW-1185">Reference proteome</keyword>
<dbReference type="Pfam" id="PF02949">
    <property type="entry name" value="7tm_6"/>
    <property type="match status" value="1"/>
</dbReference>
<evidence type="ECO:0000256" key="8">
    <source>
        <dbReference type="ARBA" id="ARBA00023170"/>
    </source>
</evidence>
<organism evidence="11 12">
    <name type="scientific">Polypedilum vanderplanki</name>
    <name type="common">Sleeping chironomid midge</name>
    <dbReference type="NCBI Taxonomy" id="319348"/>
    <lineage>
        <taxon>Eukaryota</taxon>
        <taxon>Metazoa</taxon>
        <taxon>Ecdysozoa</taxon>
        <taxon>Arthropoda</taxon>
        <taxon>Hexapoda</taxon>
        <taxon>Insecta</taxon>
        <taxon>Pterygota</taxon>
        <taxon>Neoptera</taxon>
        <taxon>Endopterygota</taxon>
        <taxon>Diptera</taxon>
        <taxon>Nematocera</taxon>
        <taxon>Chironomoidea</taxon>
        <taxon>Chironomidae</taxon>
        <taxon>Chironominae</taxon>
        <taxon>Polypedilum</taxon>
        <taxon>Polypedilum</taxon>
    </lineage>
</organism>
<dbReference type="PANTHER" id="PTHR21137">
    <property type="entry name" value="ODORANT RECEPTOR"/>
    <property type="match status" value="1"/>
</dbReference>
<evidence type="ECO:0000313" key="12">
    <source>
        <dbReference type="Proteomes" id="UP001107558"/>
    </source>
</evidence>
<dbReference type="Proteomes" id="UP001107558">
    <property type="component" value="Chromosome 4"/>
</dbReference>
<protein>
    <recommendedName>
        <fullName evidence="13">Odorant receptor</fullName>
    </recommendedName>
</protein>
<evidence type="ECO:0000256" key="9">
    <source>
        <dbReference type="ARBA" id="ARBA00023224"/>
    </source>
</evidence>
<keyword evidence="2" id="KW-1003">Cell membrane</keyword>
<evidence type="ECO:0000256" key="1">
    <source>
        <dbReference type="ARBA" id="ARBA00004651"/>
    </source>
</evidence>
<evidence type="ECO:0000256" key="10">
    <source>
        <dbReference type="SAM" id="Phobius"/>
    </source>
</evidence>
<evidence type="ECO:0000256" key="7">
    <source>
        <dbReference type="ARBA" id="ARBA00023136"/>
    </source>
</evidence>
<dbReference type="GO" id="GO:0005886">
    <property type="term" value="C:plasma membrane"/>
    <property type="evidence" value="ECO:0007669"/>
    <property type="project" value="UniProtKB-SubCell"/>
</dbReference>
<feature type="transmembrane region" description="Helical" evidence="10">
    <location>
        <begin position="248"/>
        <end position="273"/>
    </location>
</feature>
<evidence type="ECO:0008006" key="13">
    <source>
        <dbReference type="Google" id="ProtNLM"/>
    </source>
</evidence>
<feature type="transmembrane region" description="Helical" evidence="10">
    <location>
        <begin position="187"/>
        <end position="208"/>
    </location>
</feature>
<dbReference type="InterPro" id="IPR004117">
    <property type="entry name" value="7tm6_olfct_rcpt"/>
</dbReference>
<keyword evidence="4 10" id="KW-0812">Transmembrane</keyword>
<feature type="transmembrane region" description="Helical" evidence="10">
    <location>
        <begin position="66"/>
        <end position="83"/>
    </location>
</feature>
<keyword evidence="9" id="KW-0807">Transducer</keyword>
<comment type="subcellular location">
    <subcellularLocation>
        <location evidence="1">Cell membrane</location>
        <topology evidence="1">Multi-pass membrane protein</topology>
    </subcellularLocation>
</comment>
<evidence type="ECO:0000256" key="6">
    <source>
        <dbReference type="ARBA" id="ARBA00022989"/>
    </source>
</evidence>
<feature type="transmembrane region" description="Helical" evidence="10">
    <location>
        <begin position="122"/>
        <end position="143"/>
    </location>
</feature>
<dbReference type="GO" id="GO:0007165">
    <property type="term" value="P:signal transduction"/>
    <property type="evidence" value="ECO:0007669"/>
    <property type="project" value="UniProtKB-KW"/>
</dbReference>
<feature type="transmembrane region" description="Helical" evidence="10">
    <location>
        <begin position="285"/>
        <end position="302"/>
    </location>
</feature>
<evidence type="ECO:0000313" key="11">
    <source>
        <dbReference type="EMBL" id="KAG5669168.1"/>
    </source>
</evidence>
<name>A0A9J6BHM7_POLVA</name>
<proteinExistence type="predicted"/>